<evidence type="ECO:0000313" key="3">
    <source>
        <dbReference type="Proteomes" id="UP000308730"/>
    </source>
</evidence>
<gene>
    <name evidence="2" type="ORF">EUX98_g354</name>
</gene>
<dbReference type="GO" id="GO:0016020">
    <property type="term" value="C:membrane"/>
    <property type="evidence" value="ECO:0007669"/>
    <property type="project" value="GOC"/>
</dbReference>
<dbReference type="AlphaFoldDB" id="A0A4S4N462"/>
<feature type="transmembrane region" description="Helical" evidence="1">
    <location>
        <begin position="21"/>
        <end position="41"/>
    </location>
</feature>
<dbReference type="OrthoDB" id="2124888at2759"/>
<evidence type="ECO:0000313" key="2">
    <source>
        <dbReference type="EMBL" id="THH33832.1"/>
    </source>
</evidence>
<organism evidence="2 3">
    <name type="scientific">Antrodiella citrinella</name>
    <dbReference type="NCBI Taxonomy" id="2447956"/>
    <lineage>
        <taxon>Eukaryota</taxon>
        <taxon>Fungi</taxon>
        <taxon>Dikarya</taxon>
        <taxon>Basidiomycota</taxon>
        <taxon>Agaricomycotina</taxon>
        <taxon>Agaricomycetes</taxon>
        <taxon>Polyporales</taxon>
        <taxon>Steccherinaceae</taxon>
        <taxon>Antrodiella</taxon>
    </lineage>
</organism>
<proteinExistence type="predicted"/>
<sequence>MSLLDVRKQLAFYGAYHSNPINILIHVVCVPIIQWTAWSLFTNVSTKGFLPDISYRFNDYLAFQLNLPTIHALISIVYYLLLEPSAAVSTSLLSRLTHRSDDCEAQNNPELFYHVLGVHVACWILQFIGHGVAEKRAPALFDNLIQALFLAPFFVHIEVLFHLFGYNPELQKQLKNDVGVEVARIRKLEGDKKRKSN</sequence>
<feature type="transmembrane region" description="Helical" evidence="1">
    <location>
        <begin position="111"/>
        <end position="132"/>
    </location>
</feature>
<feature type="transmembrane region" description="Helical" evidence="1">
    <location>
        <begin position="144"/>
        <end position="166"/>
    </location>
</feature>
<keyword evidence="1" id="KW-0472">Membrane</keyword>
<dbReference type="InterPro" id="IPR009305">
    <property type="entry name" value="Mpo1-like"/>
</dbReference>
<dbReference type="GO" id="GO:0005783">
    <property type="term" value="C:endoplasmic reticulum"/>
    <property type="evidence" value="ECO:0007669"/>
    <property type="project" value="TreeGrafter"/>
</dbReference>
<dbReference type="PANTHER" id="PTHR28026">
    <property type="entry name" value="DUF962 DOMAIN PROTEIN (AFU_ORTHOLOGUE AFUA_8G05310)"/>
    <property type="match status" value="1"/>
</dbReference>
<dbReference type="PANTHER" id="PTHR28026:SF9">
    <property type="entry name" value="2-HYDROXY-PALMITIC ACID DIOXYGENASE MPO1"/>
    <property type="match status" value="1"/>
</dbReference>
<reference evidence="2 3" key="1">
    <citation type="submission" date="2019-02" db="EMBL/GenBank/DDBJ databases">
        <title>Genome sequencing of the rare red list fungi Antrodiella citrinella (Flaviporus citrinellus).</title>
        <authorList>
            <person name="Buettner E."/>
            <person name="Kellner H."/>
        </authorList>
    </citation>
    <scope>NUCLEOTIDE SEQUENCE [LARGE SCALE GENOMIC DNA]</scope>
    <source>
        <strain evidence="2 3">DSM 108506</strain>
    </source>
</reference>
<comment type="caution">
    <text evidence="2">The sequence shown here is derived from an EMBL/GenBank/DDBJ whole genome shotgun (WGS) entry which is preliminary data.</text>
</comment>
<dbReference type="EMBL" id="SGPM01000003">
    <property type="protein sequence ID" value="THH33832.1"/>
    <property type="molecule type" value="Genomic_DNA"/>
</dbReference>
<protein>
    <submittedName>
        <fullName evidence="2">Uncharacterized protein</fullName>
    </submittedName>
</protein>
<dbReference type="Proteomes" id="UP000308730">
    <property type="component" value="Unassembled WGS sequence"/>
</dbReference>
<dbReference type="Pfam" id="PF06127">
    <property type="entry name" value="Mpo1-like"/>
    <property type="match status" value="1"/>
</dbReference>
<evidence type="ECO:0000256" key="1">
    <source>
        <dbReference type="SAM" id="Phobius"/>
    </source>
</evidence>
<feature type="transmembrane region" description="Helical" evidence="1">
    <location>
        <begin position="61"/>
        <end position="81"/>
    </location>
</feature>
<accession>A0A4S4N462</accession>
<name>A0A4S4N462_9APHY</name>
<keyword evidence="1" id="KW-1133">Transmembrane helix</keyword>
<dbReference type="GO" id="GO:0046521">
    <property type="term" value="P:sphingoid catabolic process"/>
    <property type="evidence" value="ECO:0007669"/>
    <property type="project" value="TreeGrafter"/>
</dbReference>
<keyword evidence="3" id="KW-1185">Reference proteome</keyword>
<keyword evidence="1" id="KW-0812">Transmembrane</keyword>